<dbReference type="EMBL" id="JBHSQK010000047">
    <property type="protein sequence ID" value="MFC5950433.1"/>
    <property type="molecule type" value="Genomic_DNA"/>
</dbReference>
<sequence length="145" mass="15951">MTNLVDAPVRAVVAMVLTHRGDVCLLRRSGRVGSDVGRWHCVTGFLDRGVPPARHVLTELVEETGLTVADLDWWRHEADLVLPDGRSGSWRVHVYRAEAATPRVVLNWEHDDVRWTPWAAAAGLDLVPWLGEVVAATDVGHPVAA</sequence>
<keyword evidence="3" id="KW-1185">Reference proteome</keyword>
<dbReference type="Gene3D" id="3.90.79.10">
    <property type="entry name" value="Nucleoside Triphosphate Pyrophosphohydrolase"/>
    <property type="match status" value="1"/>
</dbReference>
<evidence type="ECO:0000313" key="2">
    <source>
        <dbReference type="EMBL" id="MFC5950433.1"/>
    </source>
</evidence>
<dbReference type="SUPFAM" id="SSF55811">
    <property type="entry name" value="Nudix"/>
    <property type="match status" value="1"/>
</dbReference>
<evidence type="ECO:0000313" key="3">
    <source>
        <dbReference type="Proteomes" id="UP001596119"/>
    </source>
</evidence>
<protein>
    <submittedName>
        <fullName evidence="2">NUDIX domain-containing protein</fullName>
    </submittedName>
</protein>
<feature type="domain" description="Nudix hydrolase" evidence="1">
    <location>
        <begin position="7"/>
        <end position="138"/>
    </location>
</feature>
<reference evidence="3" key="1">
    <citation type="journal article" date="2019" name="Int. J. Syst. Evol. Microbiol.">
        <title>The Global Catalogue of Microorganisms (GCM) 10K type strain sequencing project: providing services to taxonomists for standard genome sequencing and annotation.</title>
        <authorList>
            <consortium name="The Broad Institute Genomics Platform"/>
            <consortium name="The Broad Institute Genome Sequencing Center for Infectious Disease"/>
            <person name="Wu L."/>
            <person name="Ma J."/>
        </authorList>
    </citation>
    <scope>NUCLEOTIDE SEQUENCE [LARGE SCALE GENOMIC DNA]</scope>
    <source>
        <strain evidence="3">CGMCC 4.7397</strain>
    </source>
</reference>
<dbReference type="Proteomes" id="UP001596119">
    <property type="component" value="Unassembled WGS sequence"/>
</dbReference>
<dbReference type="RefSeq" id="WP_379567567.1">
    <property type="nucleotide sequence ID" value="NZ_JBHSQK010000047.1"/>
</dbReference>
<name>A0ABW1ICC9_9PSEU</name>
<dbReference type="InterPro" id="IPR015797">
    <property type="entry name" value="NUDIX_hydrolase-like_dom_sf"/>
</dbReference>
<dbReference type="PROSITE" id="PS51462">
    <property type="entry name" value="NUDIX"/>
    <property type="match status" value="1"/>
</dbReference>
<accession>A0ABW1ICC9</accession>
<dbReference type="Pfam" id="PF00293">
    <property type="entry name" value="NUDIX"/>
    <property type="match status" value="1"/>
</dbReference>
<gene>
    <name evidence="2" type="ORF">ACFQH9_19370</name>
</gene>
<proteinExistence type="predicted"/>
<evidence type="ECO:0000259" key="1">
    <source>
        <dbReference type="PROSITE" id="PS51462"/>
    </source>
</evidence>
<organism evidence="2 3">
    <name type="scientific">Pseudonocardia lutea</name>
    <dbReference type="NCBI Taxonomy" id="2172015"/>
    <lineage>
        <taxon>Bacteria</taxon>
        <taxon>Bacillati</taxon>
        <taxon>Actinomycetota</taxon>
        <taxon>Actinomycetes</taxon>
        <taxon>Pseudonocardiales</taxon>
        <taxon>Pseudonocardiaceae</taxon>
        <taxon>Pseudonocardia</taxon>
    </lineage>
</organism>
<dbReference type="InterPro" id="IPR000086">
    <property type="entry name" value="NUDIX_hydrolase_dom"/>
</dbReference>
<comment type="caution">
    <text evidence="2">The sequence shown here is derived from an EMBL/GenBank/DDBJ whole genome shotgun (WGS) entry which is preliminary data.</text>
</comment>